<dbReference type="GO" id="GO:0005634">
    <property type="term" value="C:nucleus"/>
    <property type="evidence" value="ECO:0007669"/>
    <property type="project" value="TreeGrafter"/>
</dbReference>
<feature type="region of interest" description="Disordered" evidence="1">
    <location>
        <begin position="1"/>
        <end position="26"/>
    </location>
</feature>
<evidence type="ECO:0008006" key="4">
    <source>
        <dbReference type="Google" id="ProtNLM"/>
    </source>
</evidence>
<protein>
    <recommendedName>
        <fullName evidence="4">Cyclin-like protein</fullName>
    </recommendedName>
</protein>
<evidence type="ECO:0000313" key="2">
    <source>
        <dbReference type="EMBL" id="GAM39644.1"/>
    </source>
</evidence>
<dbReference type="GO" id="GO:0019901">
    <property type="term" value="F:protein kinase binding"/>
    <property type="evidence" value="ECO:0007669"/>
    <property type="project" value="InterPro"/>
</dbReference>
<name>A0A6V8HLX9_TALPI</name>
<dbReference type="InterPro" id="IPR036915">
    <property type="entry name" value="Cyclin-like_sf"/>
</dbReference>
<gene>
    <name evidence="2" type="ORF">TCE0_034r11359</name>
</gene>
<feature type="compositionally biased region" description="Low complexity" evidence="1">
    <location>
        <begin position="85"/>
        <end position="102"/>
    </location>
</feature>
<keyword evidence="3" id="KW-1185">Reference proteome</keyword>
<dbReference type="PANTHER" id="PTHR15615:SF27">
    <property type="entry name" value="PHO85 CYCLIN CLG1"/>
    <property type="match status" value="1"/>
</dbReference>
<dbReference type="EMBL" id="DF933830">
    <property type="protein sequence ID" value="GAM39644.1"/>
    <property type="molecule type" value="Genomic_DNA"/>
</dbReference>
<organism evidence="2 3">
    <name type="scientific">Talaromyces pinophilus</name>
    <name type="common">Penicillium pinophilum</name>
    <dbReference type="NCBI Taxonomy" id="128442"/>
    <lineage>
        <taxon>Eukaryota</taxon>
        <taxon>Fungi</taxon>
        <taxon>Dikarya</taxon>
        <taxon>Ascomycota</taxon>
        <taxon>Pezizomycotina</taxon>
        <taxon>Eurotiomycetes</taxon>
        <taxon>Eurotiomycetidae</taxon>
        <taxon>Eurotiales</taxon>
        <taxon>Trichocomaceae</taxon>
        <taxon>Talaromyces</taxon>
        <taxon>Talaromyces sect. Talaromyces</taxon>
    </lineage>
</organism>
<evidence type="ECO:0000256" key="1">
    <source>
        <dbReference type="SAM" id="MobiDB-lite"/>
    </source>
</evidence>
<sequence>MPSFYNPGLHGLPPTPPHLHGNGKMELDPPFFVTGHTSFPPRYPQTGCEFIEQYSQATSFVKSAPVNSHQHTMSSIRGGRDYAAALHQQQQQQQQHSLAQSQLGGPQSLYGAVSNNVTTLPPIRSNMHMPANSDSAIPPQYRRHDVHIPAETRVKEEKPTGGVAAHLDYEMDQMSDFVAETAQGMYALYSSGINLDDIDMLGSVYPGQTIVPPPFRKYVHQILSSTRLPSSTILLGLFYLATRMRMLSAKGVYATGTGQVYRMLTTALLLGSKFLDDNTFQNRSWAEVSNISVSELNTMELDWLFAFEWKIHERIHNKKDGFGVWLSRWENYKATMASRNEVRQKLSPIDTNVTRQLTIPKPLMSPDGPIPPQYQRSTTYENTWLNPTACEYSPPSAPHSGPNTPDYYNGQAWMYSNPPPPYTRTWASQTEYPSYSHPPRSQPPSYHHTPVYTAPMNHSVWTGHGSSCGCGYCSKHHEHYFSGHTFGTLQPMVAG</sequence>
<comment type="caution">
    <text evidence="2">The sequence shown here is derived from an EMBL/GenBank/DDBJ whole genome shotgun (WGS) entry which is preliminary data.</text>
</comment>
<dbReference type="PANTHER" id="PTHR15615">
    <property type="match status" value="1"/>
</dbReference>
<dbReference type="GO" id="GO:0016538">
    <property type="term" value="F:cyclin-dependent protein serine/threonine kinase regulator activity"/>
    <property type="evidence" value="ECO:0007669"/>
    <property type="project" value="TreeGrafter"/>
</dbReference>
<dbReference type="InterPro" id="IPR013922">
    <property type="entry name" value="Cyclin_PHO80-like"/>
</dbReference>
<evidence type="ECO:0000313" key="3">
    <source>
        <dbReference type="Proteomes" id="UP000053095"/>
    </source>
</evidence>
<dbReference type="Proteomes" id="UP000053095">
    <property type="component" value="Unassembled WGS sequence"/>
</dbReference>
<dbReference type="AlphaFoldDB" id="A0A6V8HLX9"/>
<dbReference type="Pfam" id="PF08613">
    <property type="entry name" value="Cyclin"/>
    <property type="match status" value="1"/>
</dbReference>
<accession>A0A6V8HLX9</accession>
<proteinExistence type="predicted"/>
<feature type="region of interest" description="Disordered" evidence="1">
    <location>
        <begin position="85"/>
        <end position="106"/>
    </location>
</feature>
<dbReference type="CDD" id="cd20557">
    <property type="entry name" value="CYCLIN_ScPCL1-like"/>
    <property type="match status" value="1"/>
</dbReference>
<reference evidence="3" key="1">
    <citation type="journal article" date="2015" name="Genome Announc.">
        <title>Draft genome sequence of Talaromyces cellulolyticus strain Y-94, a source of lignocellulosic biomass-degrading enzymes.</title>
        <authorList>
            <person name="Fujii T."/>
            <person name="Koike H."/>
            <person name="Sawayama S."/>
            <person name="Yano S."/>
            <person name="Inoue H."/>
        </authorList>
    </citation>
    <scope>NUCLEOTIDE SEQUENCE [LARGE SCALE GENOMIC DNA]</scope>
    <source>
        <strain evidence="3">Y-94</strain>
    </source>
</reference>
<dbReference type="Gene3D" id="1.10.472.10">
    <property type="entry name" value="Cyclin-like"/>
    <property type="match status" value="1"/>
</dbReference>
<dbReference type="GO" id="GO:0000307">
    <property type="term" value="C:cyclin-dependent protein kinase holoenzyme complex"/>
    <property type="evidence" value="ECO:0007669"/>
    <property type="project" value="TreeGrafter"/>
</dbReference>
<dbReference type="SUPFAM" id="SSF47954">
    <property type="entry name" value="Cyclin-like"/>
    <property type="match status" value="1"/>
</dbReference>